<evidence type="ECO:0000256" key="5">
    <source>
        <dbReference type="SAM" id="MobiDB-lite"/>
    </source>
</evidence>
<keyword evidence="2" id="KW-0805">Transcription regulation</keyword>
<feature type="non-terminal residue" evidence="7">
    <location>
        <position position="276"/>
    </location>
</feature>
<feature type="domain" description="BZIP" evidence="6">
    <location>
        <begin position="198"/>
        <end position="261"/>
    </location>
</feature>
<dbReference type="AlphaFoldDB" id="A0A8H4KEH2"/>
<dbReference type="GO" id="GO:0005634">
    <property type="term" value="C:nucleus"/>
    <property type="evidence" value="ECO:0007669"/>
    <property type="project" value="UniProtKB-SubCell"/>
</dbReference>
<comment type="subcellular location">
    <subcellularLocation>
        <location evidence="1">Nucleus</location>
    </subcellularLocation>
</comment>
<evidence type="ECO:0000259" key="6">
    <source>
        <dbReference type="PROSITE" id="PS50217"/>
    </source>
</evidence>
<dbReference type="Pfam" id="PF00170">
    <property type="entry name" value="bZIP_1"/>
    <property type="match status" value="1"/>
</dbReference>
<proteinExistence type="predicted"/>
<protein>
    <recommendedName>
        <fullName evidence="6">BZIP domain-containing protein</fullName>
    </recommendedName>
</protein>
<evidence type="ECO:0000256" key="2">
    <source>
        <dbReference type="ARBA" id="ARBA00023015"/>
    </source>
</evidence>
<evidence type="ECO:0000256" key="3">
    <source>
        <dbReference type="ARBA" id="ARBA00023163"/>
    </source>
</evidence>
<dbReference type="SMART" id="SM00338">
    <property type="entry name" value="BRLZ"/>
    <property type="match status" value="1"/>
</dbReference>
<dbReference type="InterPro" id="IPR046347">
    <property type="entry name" value="bZIP_sf"/>
</dbReference>
<organism evidence="7 8">
    <name type="scientific">Fusarium austroafricanum</name>
    <dbReference type="NCBI Taxonomy" id="2364996"/>
    <lineage>
        <taxon>Eukaryota</taxon>
        <taxon>Fungi</taxon>
        <taxon>Dikarya</taxon>
        <taxon>Ascomycota</taxon>
        <taxon>Pezizomycotina</taxon>
        <taxon>Sordariomycetes</taxon>
        <taxon>Hypocreomycetidae</taxon>
        <taxon>Hypocreales</taxon>
        <taxon>Nectriaceae</taxon>
        <taxon>Fusarium</taxon>
        <taxon>Fusarium concolor species complex</taxon>
    </lineage>
</organism>
<reference evidence="7" key="1">
    <citation type="submission" date="2020-01" db="EMBL/GenBank/DDBJ databases">
        <title>Identification and distribution of gene clusters putatively required for synthesis of sphingolipid metabolism inhibitors in phylogenetically diverse species of the filamentous fungus Fusarium.</title>
        <authorList>
            <person name="Kim H.-S."/>
            <person name="Busman M."/>
            <person name="Brown D.W."/>
            <person name="Divon H."/>
            <person name="Uhlig S."/>
            <person name="Proctor R.H."/>
        </authorList>
    </citation>
    <scope>NUCLEOTIDE SEQUENCE</scope>
    <source>
        <strain evidence="7">NRRL 53441</strain>
    </source>
</reference>
<evidence type="ECO:0000256" key="1">
    <source>
        <dbReference type="ARBA" id="ARBA00004123"/>
    </source>
</evidence>
<dbReference type="Gene3D" id="1.20.5.170">
    <property type="match status" value="1"/>
</dbReference>
<keyword evidence="3" id="KW-0804">Transcription</keyword>
<dbReference type="InterPro" id="IPR004827">
    <property type="entry name" value="bZIP"/>
</dbReference>
<sequence>MSDDFLASPPKKKLPFKPTALRRAAKPAPVARDDDSSDDGLELFHRSNEMAPVVAADCEHRLKRKQKQHELGDGGRYLEDKQPNGPSSRGGPRSDDTEMQEANLVITEVLGTKFEVLGGHDAPQNILPTAEGDKELNRRFRSRRRSQSISTPSESSALRQLAESPKPRKRGRNPMKQPKERKAAGQQEELDDDDIIKDPRRRRILERNRIAATTRRLRKRDEASALASREQAMQDQNCYLSSCIYALTAEIYHLKTQLLQHTDCNCVAIQKYIANE</sequence>
<evidence type="ECO:0000313" key="7">
    <source>
        <dbReference type="EMBL" id="KAF4448361.1"/>
    </source>
</evidence>
<evidence type="ECO:0000256" key="4">
    <source>
        <dbReference type="ARBA" id="ARBA00023242"/>
    </source>
</evidence>
<comment type="caution">
    <text evidence="7">The sequence shown here is derived from an EMBL/GenBank/DDBJ whole genome shotgun (WGS) entry which is preliminary data.</text>
</comment>
<dbReference type="PROSITE" id="PS50217">
    <property type="entry name" value="BZIP"/>
    <property type="match status" value="1"/>
</dbReference>
<dbReference type="OrthoDB" id="295274at2759"/>
<keyword evidence="8" id="KW-1185">Reference proteome</keyword>
<feature type="compositionally biased region" description="Basic and acidic residues" evidence="5">
    <location>
        <begin position="68"/>
        <end position="82"/>
    </location>
</feature>
<dbReference type="InterPro" id="IPR051027">
    <property type="entry name" value="bZIP_transcription_factors"/>
</dbReference>
<name>A0A8H4KEH2_9HYPO</name>
<evidence type="ECO:0000313" key="8">
    <source>
        <dbReference type="Proteomes" id="UP000605986"/>
    </source>
</evidence>
<feature type="region of interest" description="Disordered" evidence="5">
    <location>
        <begin position="64"/>
        <end position="104"/>
    </location>
</feature>
<dbReference type="Proteomes" id="UP000605986">
    <property type="component" value="Unassembled WGS sequence"/>
</dbReference>
<dbReference type="EMBL" id="JAADJG010000343">
    <property type="protein sequence ID" value="KAF4448361.1"/>
    <property type="molecule type" value="Genomic_DNA"/>
</dbReference>
<dbReference type="PANTHER" id="PTHR19304">
    <property type="entry name" value="CYCLIC-AMP RESPONSE ELEMENT BINDING PROTEIN"/>
    <property type="match status" value="1"/>
</dbReference>
<dbReference type="GO" id="GO:0003700">
    <property type="term" value="F:DNA-binding transcription factor activity"/>
    <property type="evidence" value="ECO:0007669"/>
    <property type="project" value="InterPro"/>
</dbReference>
<gene>
    <name evidence="7" type="ORF">F53441_8223</name>
</gene>
<feature type="region of interest" description="Disordered" evidence="5">
    <location>
        <begin position="1"/>
        <end position="46"/>
    </location>
</feature>
<feature type="region of interest" description="Disordered" evidence="5">
    <location>
        <begin position="118"/>
        <end position="195"/>
    </location>
</feature>
<dbReference type="SUPFAM" id="SSF57959">
    <property type="entry name" value="Leucine zipper domain"/>
    <property type="match status" value="1"/>
</dbReference>
<dbReference type="PROSITE" id="PS00036">
    <property type="entry name" value="BZIP_BASIC"/>
    <property type="match status" value="1"/>
</dbReference>
<accession>A0A8H4KEH2</accession>
<keyword evidence="4" id="KW-0539">Nucleus</keyword>